<dbReference type="EMBL" id="FNID01000040">
    <property type="protein sequence ID" value="SDN94060.1"/>
    <property type="molecule type" value="Genomic_DNA"/>
</dbReference>
<keyword evidence="3" id="KW-1185">Reference proteome</keyword>
<accession>A0A1H0FHE1</accession>
<gene>
    <name evidence="2" type="ORF">SAMN05192585_14022</name>
</gene>
<proteinExistence type="predicted"/>
<dbReference type="PROSITE" id="PS51186">
    <property type="entry name" value="GNAT"/>
    <property type="match status" value="1"/>
</dbReference>
<dbReference type="Gene3D" id="3.40.630.30">
    <property type="match status" value="1"/>
</dbReference>
<protein>
    <submittedName>
        <fullName evidence="2">Acetyltransferase (GNAT) domain-containing protein</fullName>
    </submittedName>
</protein>
<dbReference type="Pfam" id="PF00583">
    <property type="entry name" value="Acetyltransf_1"/>
    <property type="match status" value="1"/>
</dbReference>
<dbReference type="SUPFAM" id="SSF55729">
    <property type="entry name" value="Acyl-CoA N-acyltransferases (Nat)"/>
    <property type="match status" value="1"/>
</dbReference>
<evidence type="ECO:0000313" key="2">
    <source>
        <dbReference type="EMBL" id="SDN94060.1"/>
    </source>
</evidence>
<evidence type="ECO:0000259" key="1">
    <source>
        <dbReference type="PROSITE" id="PS51186"/>
    </source>
</evidence>
<dbReference type="GO" id="GO:0016747">
    <property type="term" value="F:acyltransferase activity, transferring groups other than amino-acyl groups"/>
    <property type="evidence" value="ECO:0007669"/>
    <property type="project" value="InterPro"/>
</dbReference>
<organism evidence="2 3">
    <name type="scientific">Acetanaerobacterium elongatum</name>
    <dbReference type="NCBI Taxonomy" id="258515"/>
    <lineage>
        <taxon>Bacteria</taxon>
        <taxon>Bacillati</taxon>
        <taxon>Bacillota</taxon>
        <taxon>Clostridia</taxon>
        <taxon>Eubacteriales</taxon>
        <taxon>Oscillospiraceae</taxon>
        <taxon>Acetanaerobacterium</taxon>
    </lineage>
</organism>
<feature type="domain" description="N-acetyltransferase" evidence="1">
    <location>
        <begin position="4"/>
        <end position="162"/>
    </location>
</feature>
<dbReference type="InterPro" id="IPR000182">
    <property type="entry name" value="GNAT_dom"/>
</dbReference>
<dbReference type="STRING" id="258515.SAMN05192585_14022"/>
<name>A0A1H0FHE1_9FIRM</name>
<dbReference type="InterPro" id="IPR016181">
    <property type="entry name" value="Acyl_CoA_acyltransferase"/>
</dbReference>
<dbReference type="RefSeq" id="WP_092642857.1">
    <property type="nucleotide sequence ID" value="NZ_FNID01000040.1"/>
</dbReference>
<dbReference type="OrthoDB" id="9813917at2"/>
<evidence type="ECO:0000313" key="3">
    <source>
        <dbReference type="Proteomes" id="UP000199182"/>
    </source>
</evidence>
<dbReference type="AlphaFoldDB" id="A0A1H0FHE1"/>
<reference evidence="2 3" key="1">
    <citation type="submission" date="2016-10" db="EMBL/GenBank/DDBJ databases">
        <authorList>
            <person name="de Groot N.N."/>
        </authorList>
    </citation>
    <scope>NUCLEOTIDE SEQUENCE [LARGE SCALE GENOMIC DNA]</scope>
    <source>
        <strain evidence="2 3">CGMCC 1.5012</strain>
    </source>
</reference>
<dbReference type="Proteomes" id="UP000199182">
    <property type="component" value="Unassembled WGS sequence"/>
</dbReference>
<keyword evidence="2" id="KW-0808">Transferase</keyword>
<dbReference type="CDD" id="cd04301">
    <property type="entry name" value="NAT_SF"/>
    <property type="match status" value="1"/>
</dbReference>
<sequence>MTAYEIKAVQDAELDTCANVIRQSFLTVAKDFGLTPENCPSNGAFMKNERLLAEKEKGNLMYALYADDIIVGFAAIGKLPDGTFTIEKLAVLPEYRHNGYGRVLIDYAKEQIKRLGGTKISIGIIEENIVLKNWYMTNGFKSTGTKVFEHLPFTVGFMEYNL</sequence>